<reference evidence="1 2" key="1">
    <citation type="submission" date="2024-02" db="EMBL/GenBank/DDBJ databases">
        <authorList>
            <person name="Chen Y."/>
            <person name="Shah S."/>
            <person name="Dougan E. K."/>
            <person name="Thang M."/>
            <person name="Chan C."/>
        </authorList>
    </citation>
    <scope>NUCLEOTIDE SEQUENCE [LARGE SCALE GENOMIC DNA]</scope>
</reference>
<organism evidence="1 2">
    <name type="scientific">Durusdinium trenchii</name>
    <dbReference type="NCBI Taxonomy" id="1381693"/>
    <lineage>
        <taxon>Eukaryota</taxon>
        <taxon>Sar</taxon>
        <taxon>Alveolata</taxon>
        <taxon>Dinophyceae</taxon>
        <taxon>Suessiales</taxon>
        <taxon>Symbiodiniaceae</taxon>
        <taxon>Durusdinium</taxon>
    </lineage>
</organism>
<protein>
    <submittedName>
        <fullName evidence="1">26S protease regulatory subunit 8-like A</fullName>
    </submittedName>
</protein>
<evidence type="ECO:0000313" key="2">
    <source>
        <dbReference type="Proteomes" id="UP001642464"/>
    </source>
</evidence>
<proteinExistence type="predicted"/>
<dbReference type="Proteomes" id="UP001642464">
    <property type="component" value="Unassembled WGS sequence"/>
</dbReference>
<gene>
    <name evidence="1" type="ORF">SCF082_LOCUS6547</name>
</gene>
<dbReference type="EMBL" id="CAXAMM010003592">
    <property type="protein sequence ID" value="CAK9000562.1"/>
    <property type="molecule type" value="Genomic_DNA"/>
</dbReference>
<evidence type="ECO:0000313" key="1">
    <source>
        <dbReference type="EMBL" id="CAK9000562.1"/>
    </source>
</evidence>
<accession>A0ABP0IEW7</accession>
<sequence>MQKARDDLQAARDEKIADAHREFEEGMEKAETRIQQEVAKAMEDEEARLKEQSAASVAKAKEEIFKEAIPAAQREAKESAQKRWRNKQVQHNFDGKDIDQDTRLSCMAGVVYIYIV</sequence>
<keyword evidence="2" id="KW-1185">Reference proteome</keyword>
<comment type="caution">
    <text evidence="1">The sequence shown here is derived from an EMBL/GenBank/DDBJ whole genome shotgun (WGS) entry which is preliminary data.</text>
</comment>
<name>A0ABP0IEW7_9DINO</name>